<proteinExistence type="predicted"/>
<keyword evidence="2" id="KW-1185">Reference proteome</keyword>
<dbReference type="PATRIC" id="fig|999552.6.peg.573"/>
<name>V9VZQ3_9RHOB</name>
<organism evidence="1 2">
    <name type="scientific">Leisingera methylohalidivorans DSM 14336</name>
    <dbReference type="NCBI Taxonomy" id="999552"/>
    <lineage>
        <taxon>Bacteria</taxon>
        <taxon>Pseudomonadati</taxon>
        <taxon>Pseudomonadota</taxon>
        <taxon>Alphaproteobacteria</taxon>
        <taxon>Rhodobacterales</taxon>
        <taxon>Roseobacteraceae</taxon>
        <taxon>Leisingera</taxon>
    </lineage>
</organism>
<dbReference type="STRING" id="999552.METH_02880"/>
<dbReference type="KEGG" id="lmd:METH_02880"/>
<sequence>MACVPAMKSVAYDTYSVSGKTLPAIAKSLRCKGPKDPHGNKNMAFLTTTELECLTAKGKYAADGGSEGALLDTSIG</sequence>
<gene>
    <name evidence="1" type="ORF">METH_02880</name>
</gene>
<dbReference type="HOGENOM" id="CLU_2650015_0_0_5"/>
<evidence type="ECO:0000313" key="1">
    <source>
        <dbReference type="EMBL" id="AHD02850.1"/>
    </source>
</evidence>
<dbReference type="Proteomes" id="UP000018780">
    <property type="component" value="Chromosome"/>
</dbReference>
<reference evidence="1 2" key="1">
    <citation type="submission" date="2013-09" db="EMBL/GenBank/DDBJ databases">
        <authorList>
            <consortium name="DOE Joint Genome Institute"/>
            <person name="Klenk H.-P."/>
            <person name="Huntemann M."/>
            <person name="Han J."/>
            <person name="Chen A."/>
            <person name="Kyrpides N."/>
            <person name="Mavromatis K."/>
            <person name="Markowitz V."/>
            <person name="Palaniappan K."/>
            <person name="Ivanova N."/>
            <person name="Schaumberg A."/>
            <person name="Pati A."/>
            <person name="Liolios K."/>
            <person name="Nordberg H.P."/>
            <person name="Cantor M.N."/>
            <person name="Hua S.X."/>
            <person name="Woyke T."/>
        </authorList>
    </citation>
    <scope>NUCLEOTIDE SEQUENCE [LARGE SCALE GENOMIC DNA]</scope>
    <source>
        <strain evidence="1 2">DSM 14336</strain>
    </source>
</reference>
<accession>V9VZQ3</accession>
<dbReference type="EMBL" id="CP006773">
    <property type="protein sequence ID" value="AHD02850.1"/>
    <property type="molecule type" value="Genomic_DNA"/>
</dbReference>
<dbReference type="AlphaFoldDB" id="V9VZQ3"/>
<evidence type="ECO:0000313" key="2">
    <source>
        <dbReference type="Proteomes" id="UP000018780"/>
    </source>
</evidence>
<protein>
    <submittedName>
        <fullName evidence="1">Uncharacterized protein</fullName>
    </submittedName>
</protein>